<dbReference type="PANTHER" id="PTHR11267">
    <property type="entry name" value="T-BOX PROTEIN-RELATED"/>
    <property type="match status" value="1"/>
</dbReference>
<dbReference type="Pfam" id="PF00907">
    <property type="entry name" value="T-box"/>
    <property type="match status" value="1"/>
</dbReference>
<dbReference type="InterPro" id="IPR036960">
    <property type="entry name" value="T-box_sf"/>
</dbReference>
<dbReference type="InterPro" id="IPR046360">
    <property type="entry name" value="T-box_DNA-bd"/>
</dbReference>
<gene>
    <name evidence="9" type="primary">tbx21</name>
    <name evidence="9" type="ORF">OS493_014888</name>
</gene>
<dbReference type="PANTHER" id="PTHR11267:SF204">
    <property type="entry name" value="SPADETAIL"/>
    <property type="match status" value="1"/>
</dbReference>
<evidence type="ECO:0000256" key="3">
    <source>
        <dbReference type="ARBA" id="ARBA00023125"/>
    </source>
</evidence>
<dbReference type="GO" id="GO:0000981">
    <property type="term" value="F:DNA-binding transcription factor activity, RNA polymerase II-specific"/>
    <property type="evidence" value="ECO:0007669"/>
    <property type="project" value="TreeGrafter"/>
</dbReference>
<evidence type="ECO:0000256" key="2">
    <source>
        <dbReference type="ARBA" id="ARBA00023015"/>
    </source>
</evidence>
<dbReference type="PROSITE" id="PS01283">
    <property type="entry name" value="TBOX_1"/>
    <property type="match status" value="1"/>
</dbReference>
<dbReference type="PROSITE" id="PS50252">
    <property type="entry name" value="TBOX_3"/>
    <property type="match status" value="1"/>
</dbReference>
<dbReference type="PRINTS" id="PR00937">
    <property type="entry name" value="TBOX"/>
</dbReference>
<evidence type="ECO:0000313" key="9">
    <source>
        <dbReference type="EMBL" id="KAJ7334564.1"/>
    </source>
</evidence>
<feature type="compositionally biased region" description="Basic and acidic residues" evidence="7">
    <location>
        <begin position="186"/>
        <end position="201"/>
    </location>
</feature>
<dbReference type="InterPro" id="IPR018186">
    <property type="entry name" value="TF_T-box_CS"/>
</dbReference>
<dbReference type="GO" id="GO:0000978">
    <property type="term" value="F:RNA polymerase II cis-regulatory region sequence-specific DNA binding"/>
    <property type="evidence" value="ECO:0007669"/>
    <property type="project" value="InterPro"/>
</dbReference>
<evidence type="ECO:0000256" key="1">
    <source>
        <dbReference type="ARBA" id="ARBA00004123"/>
    </source>
</evidence>
<evidence type="ECO:0000256" key="6">
    <source>
        <dbReference type="PROSITE-ProRule" id="PRU00201"/>
    </source>
</evidence>
<sequence length="356" mass="41334">MEDEGRTISARLRNQELWEMFHREETEMIITKAGRRMFPVPDFCLAGLEPDQYYGCAVEVIAVDSNRYRHKTPQGWVPAGKGMPLDQAHCKYLHPNSASLGQCWMVQGATFDKLKLSNHILPSTDNVVLNSMQKYRLRLVVTKLGMRHCDRWVFNFPETQFITVTSYQNPRMTQLKIDNNPFAKAFREGKRSNRRDSAESKSKKRRTRFPSPPPIIRYQTPFINFLSSQDQSPVNSVLPPPPHHPPLSHDWPEEPCMTRSIPVQNDLPFPWERDDLISAQFPSIPPANSSFKLEFNRTFQWRESYAFPPCEAPAEELQPQFPAQCWSAPPSGFGMFEDAQSQMHHYTSRDQFWRES</sequence>
<dbReference type="AlphaFoldDB" id="A0A9X0CEW5"/>
<dbReference type="GO" id="GO:0000785">
    <property type="term" value="C:chromatin"/>
    <property type="evidence" value="ECO:0007669"/>
    <property type="project" value="TreeGrafter"/>
</dbReference>
<dbReference type="EMBL" id="MU827784">
    <property type="protein sequence ID" value="KAJ7334564.1"/>
    <property type="molecule type" value="Genomic_DNA"/>
</dbReference>
<protein>
    <submittedName>
        <fullName evidence="9">DNA-binding transcription factor</fullName>
    </submittedName>
</protein>
<feature type="region of interest" description="Disordered" evidence="7">
    <location>
        <begin position="186"/>
        <end position="212"/>
    </location>
</feature>
<dbReference type="SMART" id="SM00425">
    <property type="entry name" value="TBOX"/>
    <property type="match status" value="1"/>
</dbReference>
<keyword evidence="2" id="KW-0805">Transcription regulation</keyword>
<proteinExistence type="predicted"/>
<dbReference type="GO" id="GO:0005634">
    <property type="term" value="C:nucleus"/>
    <property type="evidence" value="ECO:0007669"/>
    <property type="project" value="UniProtKB-SubCell"/>
</dbReference>
<dbReference type="GO" id="GO:0045893">
    <property type="term" value="P:positive regulation of DNA-templated transcription"/>
    <property type="evidence" value="ECO:0007669"/>
    <property type="project" value="InterPro"/>
</dbReference>
<keyword evidence="4" id="KW-0804">Transcription</keyword>
<evidence type="ECO:0000256" key="5">
    <source>
        <dbReference type="ARBA" id="ARBA00023242"/>
    </source>
</evidence>
<organism evidence="9 10">
    <name type="scientific">Desmophyllum pertusum</name>
    <dbReference type="NCBI Taxonomy" id="174260"/>
    <lineage>
        <taxon>Eukaryota</taxon>
        <taxon>Metazoa</taxon>
        <taxon>Cnidaria</taxon>
        <taxon>Anthozoa</taxon>
        <taxon>Hexacorallia</taxon>
        <taxon>Scleractinia</taxon>
        <taxon>Caryophylliina</taxon>
        <taxon>Caryophylliidae</taxon>
        <taxon>Desmophyllum</taxon>
    </lineage>
</organism>
<evidence type="ECO:0000259" key="8">
    <source>
        <dbReference type="PROSITE" id="PS50252"/>
    </source>
</evidence>
<reference evidence="9" key="1">
    <citation type="submission" date="2023-01" db="EMBL/GenBank/DDBJ databases">
        <title>Genome assembly of the deep-sea coral Lophelia pertusa.</title>
        <authorList>
            <person name="Herrera S."/>
            <person name="Cordes E."/>
        </authorList>
    </citation>
    <scope>NUCLEOTIDE SEQUENCE</scope>
    <source>
        <strain evidence="9">USNM1676648</strain>
        <tissue evidence="9">Polyp</tissue>
    </source>
</reference>
<dbReference type="PROSITE" id="PS01264">
    <property type="entry name" value="TBOX_2"/>
    <property type="match status" value="1"/>
</dbReference>
<feature type="domain" description="T-box" evidence="8">
    <location>
        <begin position="12"/>
        <end position="188"/>
    </location>
</feature>
<dbReference type="SUPFAM" id="SSF49417">
    <property type="entry name" value="p53-like transcription factors"/>
    <property type="match status" value="1"/>
</dbReference>
<dbReference type="InterPro" id="IPR008967">
    <property type="entry name" value="p53-like_TF_DNA-bd_sf"/>
</dbReference>
<accession>A0A9X0CEW5</accession>
<dbReference type="OrthoDB" id="7442607at2759"/>
<evidence type="ECO:0000256" key="4">
    <source>
        <dbReference type="ARBA" id="ARBA00023163"/>
    </source>
</evidence>
<evidence type="ECO:0000256" key="7">
    <source>
        <dbReference type="SAM" id="MobiDB-lite"/>
    </source>
</evidence>
<evidence type="ECO:0000313" key="10">
    <source>
        <dbReference type="Proteomes" id="UP001163046"/>
    </source>
</evidence>
<comment type="caution">
    <text evidence="6">Lacks conserved residue(s) required for the propagation of feature annotation.</text>
</comment>
<name>A0A9X0CEW5_9CNID</name>
<comment type="caution">
    <text evidence="9">The sequence shown here is derived from an EMBL/GenBank/DDBJ whole genome shotgun (WGS) entry which is preliminary data.</text>
</comment>
<keyword evidence="3 6" id="KW-0238">DNA-binding</keyword>
<comment type="subcellular location">
    <subcellularLocation>
        <location evidence="1 6">Nucleus</location>
    </subcellularLocation>
</comment>
<keyword evidence="10" id="KW-1185">Reference proteome</keyword>
<keyword evidence="5 6" id="KW-0539">Nucleus</keyword>
<dbReference type="InterPro" id="IPR001699">
    <property type="entry name" value="TF_T-box"/>
</dbReference>
<dbReference type="Proteomes" id="UP001163046">
    <property type="component" value="Unassembled WGS sequence"/>
</dbReference>
<dbReference type="Gene3D" id="2.60.40.820">
    <property type="entry name" value="Transcription factor, T-box"/>
    <property type="match status" value="1"/>
</dbReference>
<dbReference type="GO" id="GO:0001708">
    <property type="term" value="P:cell fate specification"/>
    <property type="evidence" value="ECO:0007669"/>
    <property type="project" value="TreeGrafter"/>
</dbReference>
<dbReference type="CDD" id="cd00182">
    <property type="entry name" value="T-box"/>
    <property type="match status" value="1"/>
</dbReference>